<keyword evidence="7" id="KW-0206">Cytoskeleton</keyword>
<comment type="similarity">
    <text evidence="3">Belongs to the CEP43 family.</text>
</comment>
<evidence type="ECO:0000256" key="8">
    <source>
        <dbReference type="ARBA" id="ARBA00023273"/>
    </source>
</evidence>
<feature type="domain" description="FGFR1 oncogene partner (FOP) N-terminal dimerisation" evidence="14">
    <location>
        <begin position="78"/>
        <end position="135"/>
    </location>
</feature>
<dbReference type="GO" id="GO:0030030">
    <property type="term" value="P:cell projection organization"/>
    <property type="evidence" value="ECO:0007669"/>
    <property type="project" value="UniProtKB-KW"/>
</dbReference>
<dbReference type="InParanoid" id="A0A1V9XVD9"/>
<comment type="caution">
    <text evidence="15">The sequence shown here is derived from an EMBL/GenBank/DDBJ whole genome shotgun (WGS) entry which is preliminary data.</text>
</comment>
<keyword evidence="16" id="KW-1185">Reference proteome</keyword>
<comment type="subcellular location">
    <subcellularLocation>
        <location evidence="1">Cytoplasm</location>
        <location evidence="1">Cytoskeleton</location>
        <location evidence="1">Cilium basal body</location>
    </subcellularLocation>
    <subcellularLocation>
        <location evidence="2">Cytoplasm</location>
        <location evidence="2">Cytoskeleton</location>
        <location evidence="2">Microtubule organizing center</location>
        <location evidence="2">Centrosome</location>
    </subcellularLocation>
</comment>
<evidence type="ECO:0000259" key="14">
    <source>
        <dbReference type="Pfam" id="PF09398"/>
    </source>
</evidence>
<keyword evidence="8" id="KW-0966">Cell projection</keyword>
<evidence type="ECO:0000256" key="4">
    <source>
        <dbReference type="ARBA" id="ARBA00022490"/>
    </source>
</evidence>
<evidence type="ECO:0000256" key="13">
    <source>
        <dbReference type="SAM" id="MobiDB-lite"/>
    </source>
</evidence>
<evidence type="ECO:0000256" key="6">
    <source>
        <dbReference type="ARBA" id="ARBA00022794"/>
    </source>
</evidence>
<reference evidence="15 16" key="1">
    <citation type="journal article" date="2017" name="Gigascience">
        <title>Draft genome of the honey bee ectoparasitic mite, Tropilaelaps mercedesae, is shaped by the parasitic life history.</title>
        <authorList>
            <person name="Dong X."/>
            <person name="Armstrong S.D."/>
            <person name="Xia D."/>
            <person name="Makepeace B.L."/>
            <person name="Darby A.C."/>
            <person name="Kadowaki T."/>
        </authorList>
    </citation>
    <scope>NUCLEOTIDE SEQUENCE [LARGE SCALE GENOMIC DNA]</scope>
    <source>
        <strain evidence="15">Wuxi-XJTLU</strain>
    </source>
</reference>
<keyword evidence="6" id="KW-0970">Cilium biogenesis/degradation</keyword>
<dbReference type="PANTHER" id="PTHR15431">
    <property type="entry name" value="FGFR1 ONCOGENE PARTNER/LISH DOMAIN-CONTAINING PROTEIN"/>
    <property type="match status" value="1"/>
</dbReference>
<evidence type="ECO:0000256" key="2">
    <source>
        <dbReference type="ARBA" id="ARBA00004300"/>
    </source>
</evidence>
<evidence type="ECO:0000256" key="7">
    <source>
        <dbReference type="ARBA" id="ARBA00023212"/>
    </source>
</evidence>
<feature type="region of interest" description="Disordered" evidence="13">
    <location>
        <begin position="275"/>
        <end position="319"/>
    </location>
</feature>
<organism evidence="15 16">
    <name type="scientific">Tropilaelaps mercedesae</name>
    <dbReference type="NCBI Taxonomy" id="418985"/>
    <lineage>
        <taxon>Eukaryota</taxon>
        <taxon>Metazoa</taxon>
        <taxon>Ecdysozoa</taxon>
        <taxon>Arthropoda</taxon>
        <taxon>Chelicerata</taxon>
        <taxon>Arachnida</taxon>
        <taxon>Acari</taxon>
        <taxon>Parasitiformes</taxon>
        <taxon>Mesostigmata</taxon>
        <taxon>Gamasina</taxon>
        <taxon>Dermanyssoidea</taxon>
        <taxon>Laelapidae</taxon>
        <taxon>Tropilaelaps</taxon>
    </lineage>
</organism>
<evidence type="ECO:0000256" key="5">
    <source>
        <dbReference type="ARBA" id="ARBA00022553"/>
    </source>
</evidence>
<protein>
    <recommendedName>
        <fullName evidence="9">Centrosomal protein 43</fullName>
    </recommendedName>
    <alternativeName>
        <fullName evidence="10">FGFR1 oncogene partner</fullName>
    </alternativeName>
</protein>
<sequence>MALNNEEADLELRDVVLQVLNESGTLSKIKASTWMEWLRKVQAELRYRVFQALYDSKQLRERVPPSRALQFIAGSESTESRLVFSLVKDFLEQLDLSFTLSVFAAELGEPEGLLSRRETAAAFHVDSTGGEPLIFSLVHSALGDREHVRSDTLVRRSSTQLEATDMKNMFAEQSFFAQLDKRNDVEKAGQNDKHVGCDSSKHITITTKTTVPKMVDPVEDLKENPPLNGWGPANKDMRDNNKIDMTISPPHSPEKAITGIQEPFSGKLSLLKPLSPLNDLPQPQAPTKLPSLRRLPPEPVKPLEGDSGDDVESLGEDLLASLGSDSATATLEMSTSLAEIPGGDYVENTASVR</sequence>
<evidence type="ECO:0000256" key="9">
    <source>
        <dbReference type="ARBA" id="ARBA00041026"/>
    </source>
</evidence>
<evidence type="ECO:0000313" key="16">
    <source>
        <dbReference type="Proteomes" id="UP000192247"/>
    </source>
</evidence>
<comment type="subunit">
    <text evidence="12">Homodimer. Part of a ternary complex that contains CEP350, CEP43 and MAPRE1. Interacts directly with CEP350 and MAPRE1. Interacts with CEP19. Interacts (via N-terminus) with CEP350 (via C-terminus).</text>
</comment>
<dbReference type="InterPro" id="IPR006594">
    <property type="entry name" value="LisH"/>
</dbReference>
<evidence type="ECO:0000256" key="10">
    <source>
        <dbReference type="ARBA" id="ARBA00042293"/>
    </source>
</evidence>
<comment type="function">
    <text evidence="11">Required for anchoring microtubules to the centrosomes. Required for ciliation.</text>
</comment>
<dbReference type="Proteomes" id="UP000192247">
    <property type="component" value="Unassembled WGS sequence"/>
</dbReference>
<dbReference type="GO" id="GO:0005813">
    <property type="term" value="C:centrosome"/>
    <property type="evidence" value="ECO:0007669"/>
    <property type="project" value="UniProtKB-SubCell"/>
</dbReference>
<gene>
    <name evidence="15" type="ORF">BIW11_07172</name>
</gene>
<dbReference type="GO" id="GO:0034453">
    <property type="term" value="P:microtubule anchoring"/>
    <property type="evidence" value="ECO:0007669"/>
    <property type="project" value="InterPro"/>
</dbReference>
<dbReference type="PANTHER" id="PTHR15431:SF9">
    <property type="entry name" value="CENTROSOMAL PROTEIN 43"/>
    <property type="match status" value="1"/>
</dbReference>
<dbReference type="Pfam" id="PF09398">
    <property type="entry name" value="FOP_dimer"/>
    <property type="match status" value="1"/>
</dbReference>
<dbReference type="OrthoDB" id="2160638at2759"/>
<dbReference type="AlphaFoldDB" id="A0A1V9XVD9"/>
<feature type="region of interest" description="Disordered" evidence="13">
    <location>
        <begin position="218"/>
        <end position="239"/>
    </location>
</feature>
<dbReference type="Gene3D" id="1.20.960.40">
    <property type="match status" value="1"/>
</dbReference>
<evidence type="ECO:0000313" key="15">
    <source>
        <dbReference type="EMBL" id="OQR77328.1"/>
    </source>
</evidence>
<keyword evidence="5" id="KW-0597">Phosphoprotein</keyword>
<feature type="compositionally biased region" description="Acidic residues" evidence="13">
    <location>
        <begin position="306"/>
        <end position="315"/>
    </location>
</feature>
<name>A0A1V9XVD9_9ACAR</name>
<evidence type="ECO:0000256" key="1">
    <source>
        <dbReference type="ARBA" id="ARBA00004120"/>
    </source>
</evidence>
<dbReference type="InterPro" id="IPR018993">
    <property type="entry name" value="FOP_dimerisation-dom_N"/>
</dbReference>
<dbReference type="STRING" id="418985.A0A1V9XVD9"/>
<dbReference type="EMBL" id="MNPL01003675">
    <property type="protein sequence ID" value="OQR77328.1"/>
    <property type="molecule type" value="Genomic_DNA"/>
</dbReference>
<keyword evidence="4" id="KW-0963">Cytoplasm</keyword>
<accession>A0A1V9XVD9</accession>
<dbReference type="PROSITE" id="PS50896">
    <property type="entry name" value="LISH"/>
    <property type="match status" value="1"/>
</dbReference>
<proteinExistence type="inferred from homology"/>
<evidence type="ECO:0000256" key="3">
    <source>
        <dbReference type="ARBA" id="ARBA00005385"/>
    </source>
</evidence>
<evidence type="ECO:0000256" key="12">
    <source>
        <dbReference type="ARBA" id="ARBA00046373"/>
    </source>
</evidence>
<evidence type="ECO:0000256" key="11">
    <source>
        <dbReference type="ARBA" id="ARBA00046076"/>
    </source>
</evidence>